<evidence type="ECO:0000313" key="1">
    <source>
        <dbReference type="EMBL" id="PMK50551.1"/>
    </source>
</evidence>
<reference evidence="1" key="2">
    <citation type="submission" date="2016-07" db="EMBL/GenBank/DDBJ databases">
        <authorList>
            <person name="Kauffman K."/>
            <person name="Arevalo P."/>
            <person name="Polz M.F."/>
        </authorList>
    </citation>
    <scope>NUCLEOTIDE SEQUENCE</scope>
    <source>
        <strain evidence="1">10N.261.52.F7</strain>
    </source>
</reference>
<reference evidence="1" key="3">
    <citation type="journal article" date="2018" name="Nature">
        <title>A major lineage of non-tailed dsDNA viruses as unrecognized killers of marine bacteria.</title>
        <authorList>
            <person name="Kauffman K.M."/>
            <person name="Hussain F.A."/>
            <person name="Yang J."/>
            <person name="Arevalo P."/>
            <person name="Brown J.M."/>
            <person name="Chang W.K."/>
            <person name="VanInsberghe D."/>
            <person name="Elsherbini J."/>
            <person name="Sharma R.S."/>
            <person name="Cutler M.B."/>
            <person name="Kelly L."/>
            <person name="Polz M.F."/>
        </authorList>
    </citation>
    <scope>NUCLEOTIDE SEQUENCE</scope>
    <source>
        <strain evidence="1">10N.261.52.F7</strain>
    </source>
</reference>
<dbReference type="EMBL" id="MCXM01000001">
    <property type="protein sequence ID" value="PMK50551.1"/>
    <property type="molecule type" value="Genomic_DNA"/>
</dbReference>
<gene>
    <name evidence="1" type="ORF">BCT99_00665</name>
</gene>
<sequence>MAREHYLLNKRHRNHKQTEKIINIYGSAKQSLNILRNCERYKLKQAARRRGGRPPTQSIEFVFTLPKGVRPATEQWRKMLSMLMVDLASHLGISTNQLATIVRAVLHQQNQDPCIKGSGDHMHIVIAKFTDDLTYLSELQRKSTTRLLKTSFNNAVLKVVDVDCRTYPLKKPYIGDAKKRVPTWKVKAARSQDEIKSQRQQLKRMINQATKWLEAFECYDHKQMRRQYNRLKKESGTLETVSDDNSSLYEFMLQLIGKVEAKGQQRDSLSRRLPKNGMSC</sequence>
<accession>A0AB36XTS3</accession>
<dbReference type="AlphaFoldDB" id="A0AB36XTS3"/>
<protein>
    <recommendedName>
        <fullName evidence="2">Replication protein</fullName>
    </recommendedName>
</protein>
<comment type="caution">
    <text evidence="1">The sequence shown here is derived from an EMBL/GenBank/DDBJ whole genome shotgun (WGS) entry which is preliminary data.</text>
</comment>
<organism evidence="1">
    <name type="scientific">Vibrio lentus</name>
    <dbReference type="NCBI Taxonomy" id="136468"/>
    <lineage>
        <taxon>Bacteria</taxon>
        <taxon>Pseudomonadati</taxon>
        <taxon>Pseudomonadota</taxon>
        <taxon>Gammaproteobacteria</taxon>
        <taxon>Vibrionales</taxon>
        <taxon>Vibrionaceae</taxon>
        <taxon>Vibrio</taxon>
    </lineage>
</organism>
<evidence type="ECO:0008006" key="2">
    <source>
        <dbReference type="Google" id="ProtNLM"/>
    </source>
</evidence>
<proteinExistence type="predicted"/>
<name>A0AB36XTS3_9VIBR</name>
<reference key="1">
    <citation type="submission" date="2016-07" db="EMBL/GenBank/DDBJ databases">
        <title>Nontailed viruses are major unrecognized killers of bacteria in the ocean.</title>
        <authorList>
            <person name="Kauffman K."/>
            <person name="Hussain F."/>
            <person name="Yang J."/>
            <person name="Arevalo P."/>
            <person name="Brown J."/>
            <person name="Cutler M."/>
            <person name="Kelly L."/>
            <person name="Polz M.F."/>
        </authorList>
    </citation>
    <scope>NUCLEOTIDE SEQUENCE [LARGE SCALE GENOMIC DNA]</scope>
    <source>
        <strain>10N.261.52.F7</strain>
    </source>
</reference>